<keyword evidence="1" id="KW-1133">Transmembrane helix</keyword>
<keyword evidence="1" id="KW-0472">Membrane</keyword>
<dbReference type="Proteomes" id="UP000554482">
    <property type="component" value="Unassembled WGS sequence"/>
</dbReference>
<evidence type="ECO:0000313" key="3">
    <source>
        <dbReference type="Proteomes" id="UP000554482"/>
    </source>
</evidence>
<dbReference type="PANTHER" id="PTHR33975">
    <property type="entry name" value="MYELIN-ASSOCIATED OLIGODENDROCYTE BASIC PROTEIN"/>
    <property type="match status" value="1"/>
</dbReference>
<dbReference type="OrthoDB" id="542507at2759"/>
<dbReference type="AlphaFoldDB" id="A0A7J6XB74"/>
<accession>A0A7J6XB74</accession>
<organism evidence="2 3">
    <name type="scientific">Thalictrum thalictroides</name>
    <name type="common">Rue-anemone</name>
    <name type="synonym">Anemone thalictroides</name>
    <dbReference type="NCBI Taxonomy" id="46969"/>
    <lineage>
        <taxon>Eukaryota</taxon>
        <taxon>Viridiplantae</taxon>
        <taxon>Streptophyta</taxon>
        <taxon>Embryophyta</taxon>
        <taxon>Tracheophyta</taxon>
        <taxon>Spermatophyta</taxon>
        <taxon>Magnoliopsida</taxon>
        <taxon>Ranunculales</taxon>
        <taxon>Ranunculaceae</taxon>
        <taxon>Thalictroideae</taxon>
        <taxon>Thalictrum</taxon>
    </lineage>
</organism>
<comment type="caution">
    <text evidence="2">The sequence shown here is derived from an EMBL/GenBank/DDBJ whole genome shotgun (WGS) entry which is preliminary data.</text>
</comment>
<protein>
    <submittedName>
        <fullName evidence="2">Myelin-associated oligodendrocyte basic protein</fullName>
    </submittedName>
</protein>
<feature type="transmembrane region" description="Helical" evidence="1">
    <location>
        <begin position="12"/>
        <end position="30"/>
    </location>
</feature>
<gene>
    <name evidence="2" type="ORF">FRX31_004187</name>
</gene>
<dbReference type="Pfam" id="PF07466">
    <property type="entry name" value="DUF1517"/>
    <property type="match status" value="1"/>
</dbReference>
<dbReference type="InterPro" id="IPR053023">
    <property type="entry name" value="FLAP_modulator"/>
</dbReference>
<name>A0A7J6XB74_THATH</name>
<keyword evidence="1" id="KW-0812">Transmembrane</keyword>
<keyword evidence="3" id="KW-1185">Reference proteome</keyword>
<proteinExistence type="predicted"/>
<dbReference type="PANTHER" id="PTHR33975:SF2">
    <property type="entry name" value="MYELIN-ASSOCIATED OLIGODENDROCYTE BASIC PROTEIN"/>
    <property type="match status" value="1"/>
</dbReference>
<dbReference type="InterPro" id="IPR010903">
    <property type="entry name" value="DUF1517"/>
</dbReference>
<evidence type="ECO:0000256" key="1">
    <source>
        <dbReference type="SAM" id="Phobius"/>
    </source>
</evidence>
<dbReference type="GO" id="GO:0009507">
    <property type="term" value="C:chloroplast"/>
    <property type="evidence" value="ECO:0007669"/>
    <property type="project" value="TreeGrafter"/>
</dbReference>
<evidence type="ECO:0000313" key="2">
    <source>
        <dbReference type="EMBL" id="KAF5206227.1"/>
    </source>
</evidence>
<reference evidence="2 3" key="1">
    <citation type="submission" date="2020-06" db="EMBL/GenBank/DDBJ databases">
        <title>Transcriptomic and genomic resources for Thalictrum thalictroides and T. hernandezii: Facilitating candidate gene discovery in an emerging model plant lineage.</title>
        <authorList>
            <person name="Arias T."/>
            <person name="Riano-Pachon D.M."/>
            <person name="Di Stilio V.S."/>
        </authorList>
    </citation>
    <scope>NUCLEOTIDE SEQUENCE [LARGE SCALE GENOMIC DNA]</scope>
    <source>
        <strain evidence="3">cv. WT478/WT964</strain>
        <tissue evidence="2">Leaves</tissue>
    </source>
</reference>
<sequence length="92" mass="10641">MEYFKLYKFVPVYLRYYVIFQITILVAAAGEQKFPRITNIADLKEALQKLGSISSSKTMAVEVLWTPQEDDDTLSEQELLEKYPLLKPLHDG</sequence>
<dbReference type="EMBL" id="JABWDY010003022">
    <property type="protein sequence ID" value="KAF5206227.1"/>
    <property type="molecule type" value="Genomic_DNA"/>
</dbReference>